<reference evidence="2" key="2">
    <citation type="journal article" date="2020" name="Int. J. Syst. Evol. Microbiol.">
        <title>Genomic insights into a novel species Rhodoferax aquaticus sp. nov., isolated from freshwater.</title>
        <authorList>
            <person name="Li T."/>
            <person name="Zhuo Y."/>
            <person name="Jin C.Z."/>
            <person name="Wu X."/>
            <person name="Ko S.R."/>
            <person name="Jin F.J."/>
            <person name="Ahn C.Y."/>
            <person name="Oh H.M."/>
            <person name="Lee H.G."/>
            <person name="Jin L."/>
        </authorList>
    </citation>
    <scope>NUCLEOTIDE SEQUENCE [LARGE SCALE GENOMIC DNA]</scope>
    <source>
        <strain evidence="2">Gr-4</strain>
    </source>
</reference>
<dbReference type="Proteomes" id="UP000317365">
    <property type="component" value="Chromosome"/>
</dbReference>
<dbReference type="AlphaFoldDB" id="A0A515EL61"/>
<name>A0A515EL61_9BURK</name>
<proteinExistence type="predicted"/>
<dbReference type="SUPFAM" id="SSF56935">
    <property type="entry name" value="Porins"/>
    <property type="match status" value="1"/>
</dbReference>
<reference evidence="2" key="1">
    <citation type="submission" date="2019-02" db="EMBL/GenBank/DDBJ databases">
        <title>Complete genome sequence of Rhodoferax sp. Gr-4.</title>
        <authorList>
            <person name="Jin L."/>
        </authorList>
    </citation>
    <scope>NUCLEOTIDE SEQUENCE [LARGE SCALE GENOMIC DNA]</scope>
    <source>
        <strain evidence="2">Gr-4</strain>
    </source>
</reference>
<sequence length="412" mass="45335">MTPCVRSMLPPLPTVAIAALLAAIPGGAWGMTELVLQMDTSWSHDSNPERVGTDDASDNLAATELRLAIVQALDSPGTRLLLNAQAGDNRYGHFDGLNSSPQAYNGAFEWRWTDAWRGAVSQSYKRQPYDVVDASRTRRDVFTQTDASASLTLQITPWISFPMELRSGQLGYDTPANTGSNTRSNAWLMGARMDTGTGSSVGVGVQSTEVRFPERTDTQAVNGGTGYRAQEVYLDALWQYSPLTRVSVRMAPIERRYDGLVGKNFTELATQAQLRYTPSPLTNWTLDWSDQPTDTTDTAALYTRVNRLQWGAQWRPSAKTQVVMSLSQERQNNQTALASAAASPEFKRYRFGLGVVYAATPDVRVYVDGSTDRTERGAALADILQNTLRVGVEYTFENLPDLAQRVGLGGRR</sequence>
<evidence type="ECO:0000313" key="1">
    <source>
        <dbReference type="EMBL" id="QDL53403.1"/>
    </source>
</evidence>
<dbReference type="Gene3D" id="2.40.160.10">
    <property type="entry name" value="Porin"/>
    <property type="match status" value="1"/>
</dbReference>
<dbReference type="KEGG" id="rhg:EXZ61_03985"/>
<keyword evidence="2" id="KW-1185">Reference proteome</keyword>
<accession>A0A515EL61</accession>
<protein>
    <recommendedName>
        <fullName evidence="3">DUF3570 domain-containing protein</fullName>
    </recommendedName>
</protein>
<evidence type="ECO:0008006" key="3">
    <source>
        <dbReference type="Google" id="ProtNLM"/>
    </source>
</evidence>
<evidence type="ECO:0000313" key="2">
    <source>
        <dbReference type="Proteomes" id="UP000317365"/>
    </source>
</evidence>
<dbReference type="EMBL" id="CP036282">
    <property type="protein sequence ID" value="QDL53403.1"/>
    <property type="molecule type" value="Genomic_DNA"/>
</dbReference>
<dbReference type="InterPro" id="IPR023614">
    <property type="entry name" value="Porin_dom_sf"/>
</dbReference>
<organism evidence="1 2">
    <name type="scientific">Rhodoferax aquaticus</name>
    <dbReference type="NCBI Taxonomy" id="2527691"/>
    <lineage>
        <taxon>Bacteria</taxon>
        <taxon>Pseudomonadati</taxon>
        <taxon>Pseudomonadota</taxon>
        <taxon>Betaproteobacteria</taxon>
        <taxon>Burkholderiales</taxon>
        <taxon>Comamonadaceae</taxon>
        <taxon>Rhodoferax</taxon>
    </lineage>
</organism>
<dbReference type="RefSeq" id="WP_142809250.1">
    <property type="nucleotide sequence ID" value="NZ_CP036282.1"/>
</dbReference>
<gene>
    <name evidence="1" type="ORF">EXZ61_03985</name>
</gene>